<sequence length="326" mass="36205">MSAQSEAPAPRVDVKSDIARTLIDAMERGDTPWQKPWSSQSLRPVNPTSNNAYRGINRILLALSGRDDPRWMTYQQAQANKWQVRRGEKGTQIVKLVELSPREAAQSGADAGGQAAEQGGEERQRAFALKRYTVFNAQQIDGVPELQAASGLEFDPIQRAEGVMAALQEKTGLLIVHKGSQACYLPELDEVRLPPKKKFNSVHDYYSTAMHEAAHSTLHAKRMDRKEALAKKWGDDAYAVEELRAEICSAILAAETGVPVSQAHIDNHAAYLRHWVKVVAADPMAIFSAAKDADLMAAYMLGLEKQRTGMAEHQEWVEEYDNARRA</sequence>
<dbReference type="InterPro" id="IPR017113">
    <property type="entry name" value="Antirestriction_ArdC"/>
</dbReference>
<dbReference type="RefSeq" id="WP_170204593.1">
    <property type="nucleotide sequence ID" value="NZ_CP051685.1"/>
</dbReference>
<gene>
    <name evidence="4" type="ORF">HH212_22865</name>
</gene>
<proteinExistence type="predicted"/>
<feature type="region of interest" description="Disordered" evidence="1">
    <location>
        <begin position="30"/>
        <end position="49"/>
    </location>
</feature>
<feature type="compositionally biased region" description="Polar residues" evidence="1">
    <location>
        <begin position="36"/>
        <end position="49"/>
    </location>
</feature>
<dbReference type="Pfam" id="PF08401">
    <property type="entry name" value="ArdcN"/>
    <property type="match status" value="1"/>
</dbReference>
<accession>A0A7Z2W0B1</accession>
<dbReference type="EMBL" id="CP051685">
    <property type="protein sequence ID" value="QJE02509.1"/>
    <property type="molecule type" value="Genomic_DNA"/>
</dbReference>
<dbReference type="InterPro" id="IPR041459">
    <property type="entry name" value="MPTase-PolyVal"/>
</dbReference>
<evidence type="ECO:0000256" key="1">
    <source>
        <dbReference type="SAM" id="MobiDB-lite"/>
    </source>
</evidence>
<dbReference type="Pfam" id="PF18818">
    <property type="entry name" value="MPTase-PolyVal"/>
    <property type="match status" value="1"/>
</dbReference>
<dbReference type="GO" id="GO:0003697">
    <property type="term" value="F:single-stranded DNA binding"/>
    <property type="evidence" value="ECO:0007669"/>
    <property type="project" value="InterPro"/>
</dbReference>
<organism evidence="4 5">
    <name type="scientific">Massilia forsythiae</name>
    <dbReference type="NCBI Taxonomy" id="2728020"/>
    <lineage>
        <taxon>Bacteria</taxon>
        <taxon>Pseudomonadati</taxon>
        <taxon>Pseudomonadota</taxon>
        <taxon>Betaproteobacteria</taxon>
        <taxon>Burkholderiales</taxon>
        <taxon>Oxalobacteraceae</taxon>
        <taxon>Telluria group</taxon>
        <taxon>Massilia</taxon>
    </lineage>
</organism>
<evidence type="ECO:0000259" key="3">
    <source>
        <dbReference type="Pfam" id="PF18818"/>
    </source>
</evidence>
<keyword evidence="5" id="KW-1185">Reference proteome</keyword>
<feature type="domain" description="Polyvalent protein metallopeptidase" evidence="3">
    <location>
        <begin position="166"/>
        <end position="291"/>
    </location>
</feature>
<feature type="domain" description="N-terminal" evidence="2">
    <location>
        <begin position="13"/>
        <end position="135"/>
    </location>
</feature>
<dbReference type="KEGG" id="mfy:HH212_22865"/>
<evidence type="ECO:0000259" key="2">
    <source>
        <dbReference type="Pfam" id="PF08401"/>
    </source>
</evidence>
<reference evidence="4 5" key="1">
    <citation type="submission" date="2020-04" db="EMBL/GenBank/DDBJ databases">
        <title>Genome sequencing of novel species.</title>
        <authorList>
            <person name="Heo J."/>
            <person name="Kim S.-J."/>
            <person name="Kim J.-S."/>
            <person name="Hong S.-B."/>
            <person name="Kwon S.-W."/>
        </authorList>
    </citation>
    <scope>NUCLEOTIDE SEQUENCE [LARGE SCALE GENOMIC DNA]</scope>
    <source>
        <strain evidence="4 5">GN2-R2</strain>
    </source>
</reference>
<name>A0A7Z2W0B1_9BURK</name>
<dbReference type="InterPro" id="IPR013610">
    <property type="entry name" value="ArdC_N"/>
</dbReference>
<dbReference type="AlphaFoldDB" id="A0A7Z2W0B1"/>
<evidence type="ECO:0000313" key="4">
    <source>
        <dbReference type="EMBL" id="QJE02509.1"/>
    </source>
</evidence>
<protein>
    <submittedName>
        <fullName evidence="4">DUF1738 domain-containing protein</fullName>
    </submittedName>
</protein>
<evidence type="ECO:0000313" key="5">
    <source>
        <dbReference type="Proteomes" id="UP000502415"/>
    </source>
</evidence>
<dbReference type="Proteomes" id="UP000502415">
    <property type="component" value="Chromosome"/>
</dbReference>
<dbReference type="PIRSF" id="PIRSF037112">
    <property type="entry name" value="Antirestriction_ArdC"/>
    <property type="match status" value="1"/>
</dbReference>